<dbReference type="EMBL" id="LN831776">
    <property type="protein sequence ID" value="CQR58621.1"/>
    <property type="molecule type" value="Genomic_DNA"/>
</dbReference>
<dbReference type="SUPFAM" id="SSF101116">
    <property type="entry name" value="Flagellar export chaperone FliS"/>
    <property type="match status" value="1"/>
</dbReference>
<dbReference type="HOGENOM" id="CLU_080373_3_2_9"/>
<reference evidence="8" key="1">
    <citation type="submission" date="2015-03" db="EMBL/GenBank/DDBJ databases">
        <authorList>
            <person name="Wibberg D."/>
        </authorList>
    </citation>
    <scope>NUCLEOTIDE SEQUENCE [LARGE SCALE GENOMIC DNA]</scope>
</reference>
<dbReference type="PIRSF" id="PIRSF039090">
    <property type="entry name" value="Flis"/>
    <property type="match status" value="1"/>
</dbReference>
<dbReference type="InterPro" id="IPR036584">
    <property type="entry name" value="FliS_sf"/>
</dbReference>
<evidence type="ECO:0000256" key="2">
    <source>
        <dbReference type="ARBA" id="ARBA00008787"/>
    </source>
</evidence>
<dbReference type="PANTHER" id="PTHR34773:SF1">
    <property type="entry name" value="FLAGELLAR SECRETION CHAPERONE FLIS"/>
    <property type="match status" value="1"/>
</dbReference>
<dbReference type="InterPro" id="IPR003713">
    <property type="entry name" value="FliS"/>
</dbReference>
<evidence type="ECO:0000256" key="6">
    <source>
        <dbReference type="PIRNR" id="PIRNR039090"/>
    </source>
</evidence>
<evidence type="ECO:0000313" key="7">
    <source>
        <dbReference type="EMBL" id="CQR58621.1"/>
    </source>
</evidence>
<proteinExistence type="inferred from homology"/>
<comment type="subcellular location">
    <subcellularLocation>
        <location evidence="1 6">Cytoplasm</location>
        <location evidence="1 6">Cytosol</location>
    </subcellularLocation>
</comment>
<comment type="similarity">
    <text evidence="2 6">Belongs to the FliS family.</text>
</comment>
<evidence type="ECO:0000313" key="8">
    <source>
        <dbReference type="Proteomes" id="UP000033163"/>
    </source>
</evidence>
<dbReference type="KEGG" id="pri:PRIO_6274"/>
<keyword evidence="4 6" id="KW-1005">Bacterial flagellum biogenesis</keyword>
<dbReference type="CDD" id="cd16098">
    <property type="entry name" value="FliS"/>
    <property type="match status" value="1"/>
</dbReference>
<sequence>MITSPYQKYQQTQLQTASPAQLLLMLYDGAIRFIRMGTSGIDEKNYEKANTNLCKAQAVINELIAALNHDYPVSKSLYQVYEYMIFQLIQSNLKKDKKPATEVLEYMMELREAWYEASKLVNSTAEQAQ</sequence>
<dbReference type="AlphaFoldDB" id="A0A0E4HDX6"/>
<keyword evidence="7" id="KW-0282">Flagellum</keyword>
<dbReference type="Proteomes" id="UP000033163">
    <property type="component" value="Chromosome I"/>
</dbReference>
<dbReference type="PANTHER" id="PTHR34773">
    <property type="entry name" value="FLAGELLAR SECRETION CHAPERONE FLIS"/>
    <property type="match status" value="1"/>
</dbReference>
<accession>A0A0E4HDX6</accession>
<dbReference type="PATRIC" id="fig|1073571.4.peg.6706"/>
<dbReference type="Pfam" id="PF02561">
    <property type="entry name" value="FliS"/>
    <property type="match status" value="1"/>
</dbReference>
<dbReference type="Gene3D" id="1.20.120.340">
    <property type="entry name" value="Flagellar protein FliS"/>
    <property type="match status" value="1"/>
</dbReference>
<name>A0A0E4HDX6_9BACL</name>
<dbReference type="GO" id="GO:0005829">
    <property type="term" value="C:cytosol"/>
    <property type="evidence" value="ECO:0007669"/>
    <property type="project" value="UniProtKB-SubCell"/>
</dbReference>
<keyword evidence="7" id="KW-0969">Cilium</keyword>
<evidence type="ECO:0000256" key="4">
    <source>
        <dbReference type="ARBA" id="ARBA00022795"/>
    </source>
</evidence>
<dbReference type="RefSeq" id="WP_046505957.1">
    <property type="nucleotide sequence ID" value="NZ_LN831776.1"/>
</dbReference>
<dbReference type="GO" id="GO:0044780">
    <property type="term" value="P:bacterial-type flagellum assembly"/>
    <property type="evidence" value="ECO:0007669"/>
    <property type="project" value="InterPro"/>
</dbReference>
<keyword evidence="7" id="KW-0966">Cell projection</keyword>
<protein>
    <recommendedName>
        <fullName evidence="6">Flagellar secretion chaperone FliS</fullName>
    </recommendedName>
</protein>
<organism evidence="7 8">
    <name type="scientific">Paenibacillus riograndensis SBR5</name>
    <dbReference type="NCBI Taxonomy" id="1073571"/>
    <lineage>
        <taxon>Bacteria</taxon>
        <taxon>Bacillati</taxon>
        <taxon>Bacillota</taxon>
        <taxon>Bacilli</taxon>
        <taxon>Bacillales</taxon>
        <taxon>Paenibacillaceae</taxon>
        <taxon>Paenibacillus</taxon>
        <taxon>Paenibacillus sonchi group</taxon>
    </lineage>
</organism>
<dbReference type="GO" id="GO:0071973">
    <property type="term" value="P:bacterial-type flagellum-dependent cell motility"/>
    <property type="evidence" value="ECO:0007669"/>
    <property type="project" value="TreeGrafter"/>
</dbReference>
<evidence type="ECO:0000256" key="1">
    <source>
        <dbReference type="ARBA" id="ARBA00004514"/>
    </source>
</evidence>
<gene>
    <name evidence="7" type="ORF">PRIO_6274</name>
</gene>
<keyword evidence="3 6" id="KW-0963">Cytoplasm</keyword>
<dbReference type="NCBIfam" id="TIGR00208">
    <property type="entry name" value="fliS"/>
    <property type="match status" value="1"/>
</dbReference>
<evidence type="ECO:0000256" key="3">
    <source>
        <dbReference type="ARBA" id="ARBA00022490"/>
    </source>
</evidence>
<evidence type="ECO:0000256" key="5">
    <source>
        <dbReference type="ARBA" id="ARBA00023186"/>
    </source>
</evidence>
<keyword evidence="5" id="KW-0143">Chaperone</keyword>